<comment type="caution">
    <text evidence="2">The sequence shown here is derived from an EMBL/GenBank/DDBJ whole genome shotgun (WGS) entry which is preliminary data.</text>
</comment>
<dbReference type="Pfam" id="PF00534">
    <property type="entry name" value="Glycos_transf_1"/>
    <property type="match status" value="1"/>
</dbReference>
<dbReference type="SUPFAM" id="SSF53756">
    <property type="entry name" value="UDP-Glycosyltransferase/glycogen phosphorylase"/>
    <property type="match status" value="1"/>
</dbReference>
<name>A0ABR8Y841_9BACT</name>
<keyword evidence="3" id="KW-1185">Reference proteome</keyword>
<dbReference type="RefSeq" id="WP_087210544.1">
    <property type="nucleotide sequence ID" value="NZ_JACSPP010000019.1"/>
</dbReference>
<proteinExistence type="predicted"/>
<evidence type="ECO:0000313" key="2">
    <source>
        <dbReference type="EMBL" id="MBD8040354.1"/>
    </source>
</evidence>
<evidence type="ECO:0000313" key="3">
    <source>
        <dbReference type="Proteomes" id="UP000620874"/>
    </source>
</evidence>
<gene>
    <name evidence="2" type="ORF">H9625_07835</name>
</gene>
<dbReference type="InterPro" id="IPR001296">
    <property type="entry name" value="Glyco_trans_1"/>
</dbReference>
<dbReference type="EMBL" id="JACSPP010000019">
    <property type="protein sequence ID" value="MBD8040354.1"/>
    <property type="molecule type" value="Genomic_DNA"/>
</dbReference>
<dbReference type="Proteomes" id="UP000620874">
    <property type="component" value="Unassembled WGS sequence"/>
</dbReference>
<evidence type="ECO:0000259" key="1">
    <source>
        <dbReference type="Pfam" id="PF00534"/>
    </source>
</evidence>
<dbReference type="PANTHER" id="PTHR12526">
    <property type="entry name" value="GLYCOSYLTRANSFERASE"/>
    <property type="match status" value="1"/>
</dbReference>
<dbReference type="PANTHER" id="PTHR12526:SF630">
    <property type="entry name" value="GLYCOSYLTRANSFERASE"/>
    <property type="match status" value="1"/>
</dbReference>
<reference evidence="2 3" key="1">
    <citation type="submission" date="2020-08" db="EMBL/GenBank/DDBJ databases">
        <title>A Genomic Blueprint of the Chicken Gut Microbiome.</title>
        <authorList>
            <person name="Gilroy R."/>
            <person name="Ravi A."/>
            <person name="Getino M."/>
            <person name="Pursley I."/>
            <person name="Horton D.L."/>
            <person name="Alikhan N.-F."/>
            <person name="Baker D."/>
            <person name="Gharbi K."/>
            <person name="Hall N."/>
            <person name="Watson M."/>
            <person name="Adriaenssens E.M."/>
            <person name="Foster-Nyarko E."/>
            <person name="Jarju S."/>
            <person name="Secka A."/>
            <person name="Antonio M."/>
            <person name="Oren A."/>
            <person name="Chaudhuri R."/>
            <person name="La Ragione R.M."/>
            <person name="Hildebrand F."/>
            <person name="Pallen M.J."/>
        </authorList>
    </citation>
    <scope>NUCLEOTIDE SEQUENCE [LARGE SCALE GENOMIC DNA]</scope>
    <source>
        <strain evidence="2 3">Sa1CVN1</strain>
    </source>
</reference>
<protein>
    <submittedName>
        <fullName evidence="2">Glycosyltransferase</fullName>
    </submittedName>
</protein>
<dbReference type="Gene3D" id="3.40.50.2000">
    <property type="entry name" value="Glycogen Phosphorylase B"/>
    <property type="match status" value="2"/>
</dbReference>
<sequence length="415" mass="47725">MRILWFETSQPARYLGGRKQLVVRGWQDALEEIVRQQSGIELFVAFESETDHEMKSIDGVTYMPVHTHYSFFEKKKRGFSWRVNESKVVNACVPIVDSIKPDLIHVFGNEWPYGLIAEHVNVPVVIHIQGSIIPYDNAYFPPGYNTCDLIRTAGLNLHHQYHVIRERCSEKSRLEMEKRIWKSVDHYMGRTCWDRALVNVLHSTATYHHVEEALRPEFMETTKRWTLKDTNRRLKIVTTGCSSFWKGVDVMLKTAHILKTNGIDFEWNVAGSLPLKIRNTVERKEKLKFSDNNIRILGYISPSELIDLLCDCTLYVHTAYIENSPNSICEAQYLGVPVVSTMVGGISTLIRNGQDGILLPANDPWQIANAIMELSKDKVLQNQFSSNTYASARKRHSPENIVAQLLDCYYDLCKM</sequence>
<feature type="domain" description="Glycosyl transferase family 1" evidence="1">
    <location>
        <begin position="231"/>
        <end position="389"/>
    </location>
</feature>
<accession>A0ABR8Y841</accession>
<dbReference type="CDD" id="cd03801">
    <property type="entry name" value="GT4_PimA-like"/>
    <property type="match status" value="1"/>
</dbReference>
<organism evidence="2 3">
    <name type="scientific">Phocaeicola intestinalis</name>
    <dbReference type="NCBI Taxonomy" id="2762212"/>
    <lineage>
        <taxon>Bacteria</taxon>
        <taxon>Pseudomonadati</taxon>
        <taxon>Bacteroidota</taxon>
        <taxon>Bacteroidia</taxon>
        <taxon>Bacteroidales</taxon>
        <taxon>Bacteroidaceae</taxon>
        <taxon>Phocaeicola</taxon>
    </lineage>
</organism>